<keyword evidence="10" id="KW-0254">Endocytosis</keyword>
<feature type="compositionally biased region" description="Polar residues" evidence="22">
    <location>
        <begin position="575"/>
        <end position="592"/>
    </location>
</feature>
<comment type="similarity">
    <text evidence="6">Belongs to the PICALM/SNAP91 family.</text>
</comment>
<dbReference type="GO" id="GO:0072583">
    <property type="term" value="P:clathrin-dependent endocytosis"/>
    <property type="evidence" value="ECO:0007669"/>
    <property type="project" value="InterPro"/>
</dbReference>
<dbReference type="SMART" id="SM00273">
    <property type="entry name" value="ENTH"/>
    <property type="match status" value="1"/>
</dbReference>
<feature type="non-terminal residue" evidence="24">
    <location>
        <position position="1"/>
    </location>
</feature>
<dbReference type="PROSITE" id="PS50942">
    <property type="entry name" value="ENTH"/>
    <property type="match status" value="1"/>
</dbReference>
<feature type="domain" description="ENTH" evidence="23">
    <location>
        <begin position="14"/>
        <end position="145"/>
    </location>
</feature>
<feature type="coiled-coil region" evidence="21">
    <location>
        <begin position="318"/>
        <end position="345"/>
    </location>
</feature>
<dbReference type="InterPro" id="IPR045192">
    <property type="entry name" value="AP180-like"/>
</dbReference>
<organism evidence="24 25">
    <name type="scientific">Eudromia elegans</name>
    <name type="common">Elegant crested-tinamou</name>
    <dbReference type="NCBI Taxonomy" id="8805"/>
    <lineage>
        <taxon>Eukaryota</taxon>
        <taxon>Metazoa</taxon>
        <taxon>Chordata</taxon>
        <taxon>Craniata</taxon>
        <taxon>Vertebrata</taxon>
        <taxon>Euteleostomi</taxon>
        <taxon>Archelosauria</taxon>
        <taxon>Archosauria</taxon>
        <taxon>Dinosauria</taxon>
        <taxon>Saurischia</taxon>
        <taxon>Theropoda</taxon>
        <taxon>Coelurosauria</taxon>
        <taxon>Aves</taxon>
        <taxon>Palaeognathae</taxon>
        <taxon>Tinamiformes</taxon>
        <taxon>Tinamidae</taxon>
        <taxon>Eudromia</taxon>
    </lineage>
</organism>
<dbReference type="GO" id="GO:0005545">
    <property type="term" value="F:1-phosphatidylinositol binding"/>
    <property type="evidence" value="ECO:0007669"/>
    <property type="project" value="InterPro"/>
</dbReference>
<proteinExistence type="inferred from homology"/>
<evidence type="ECO:0000256" key="7">
    <source>
        <dbReference type="ARBA" id="ARBA00022475"/>
    </source>
</evidence>
<dbReference type="GO" id="GO:0008021">
    <property type="term" value="C:synaptic vesicle"/>
    <property type="evidence" value="ECO:0007669"/>
    <property type="project" value="TreeGrafter"/>
</dbReference>
<feature type="region of interest" description="Disordered" evidence="22">
    <location>
        <begin position="569"/>
        <end position="592"/>
    </location>
</feature>
<dbReference type="AlphaFoldDB" id="A0A7K7UWG6"/>
<evidence type="ECO:0000256" key="6">
    <source>
        <dbReference type="ARBA" id="ARBA00008011"/>
    </source>
</evidence>
<comment type="function">
    <text evidence="18">Cytoplasmic adapter protein that plays a critical role in clathrin-mediated endocytosis which is important in processes such as internalization of cell receptors, synaptic transmission or removal of apoptotic cells. Recruits AP-2 and attaches clathrin triskelions to the cytoplasmic side of plasma membrane leading to clathrin-coated vesicles (CCVs) assembly. Furthermore, regulates clathrin-coated vesicle size and maturation by directly sensing and driving membrane curvature. In addition to binding to clathrin, mediates the endocytosis of small R-SNARES (Soluble NSF Attachment Protein REceptors) between plasma membranes and endosomes including VAMP2, VAMP3, VAMP4, VAMP7 or VAMP8. In turn, PICALM-dependent SNARE endocytosis is required for the formation and maturation of autophagic precursors. Modulates thereby autophagy and the turnover of autophagy substrates such as MAPT/TAU or amyloid precursor protein cleaved C-terminal fragment (APP-CTF).</text>
</comment>
<evidence type="ECO:0000256" key="1">
    <source>
        <dbReference type="ARBA" id="ARBA00004123"/>
    </source>
</evidence>
<evidence type="ECO:0000256" key="3">
    <source>
        <dbReference type="ARBA" id="ARBA00004236"/>
    </source>
</evidence>
<dbReference type="GO" id="GO:0000149">
    <property type="term" value="F:SNARE binding"/>
    <property type="evidence" value="ECO:0007669"/>
    <property type="project" value="TreeGrafter"/>
</dbReference>
<dbReference type="FunFam" id="1.25.40.90:FF:000001">
    <property type="entry name" value="phosphatidylinositol-binding clathrin assembly protein-like isoform X1"/>
    <property type="match status" value="1"/>
</dbReference>
<dbReference type="Pfam" id="PF07651">
    <property type="entry name" value="ANTH"/>
    <property type="match status" value="1"/>
</dbReference>
<keyword evidence="17" id="KW-0968">Cytoplasmic vesicle</keyword>
<accession>A0A7K7UWG6</accession>
<keyword evidence="11" id="KW-0832">Ubl conjugation</keyword>
<dbReference type="FunFam" id="1.20.58.150:FF:000001">
    <property type="entry name" value="phosphatidylinositol-binding clathrin assembly protein-like isoform X1"/>
    <property type="match status" value="1"/>
</dbReference>
<comment type="subunit">
    <text evidence="19">Binds to clathrin; involves primarily the C-terminal sequences, but the full-length protein is required for full binding capacity. Binds phosphatidylinositol 4,5- bisphosphate. Interacts with PIMREG; this interaction may change the subcellular location into the nucleus. Interacts with AP2A1 (via its alpha-appendage domain). Interacts (via N-terminus) with VAMP2; VAMP3; VAMP7 and VAMP8 (Via N-terminus). Interacts with LC3/MAP1LC3A.</text>
</comment>
<evidence type="ECO:0000256" key="12">
    <source>
        <dbReference type="ARBA" id="ARBA00022990"/>
    </source>
</evidence>
<dbReference type="InterPro" id="IPR013809">
    <property type="entry name" value="ENTH"/>
</dbReference>
<dbReference type="InterPro" id="IPR014712">
    <property type="entry name" value="ANTH_dom_sf"/>
</dbReference>
<evidence type="ECO:0000256" key="15">
    <source>
        <dbReference type="ARBA" id="ARBA00023176"/>
    </source>
</evidence>
<keyword evidence="14" id="KW-0472">Membrane</keyword>
<evidence type="ECO:0000256" key="8">
    <source>
        <dbReference type="ARBA" id="ARBA00022499"/>
    </source>
</evidence>
<keyword evidence="9" id="KW-0597">Phosphoprotein</keyword>
<dbReference type="OrthoDB" id="44015at2759"/>
<keyword evidence="21" id="KW-0175">Coiled coil</keyword>
<dbReference type="GO" id="GO:0048268">
    <property type="term" value="P:clathrin coat assembly"/>
    <property type="evidence" value="ECO:0007669"/>
    <property type="project" value="InterPro"/>
</dbReference>
<evidence type="ECO:0000256" key="14">
    <source>
        <dbReference type="ARBA" id="ARBA00023136"/>
    </source>
</evidence>
<evidence type="ECO:0000256" key="9">
    <source>
        <dbReference type="ARBA" id="ARBA00022553"/>
    </source>
</evidence>
<evidence type="ECO:0000256" key="2">
    <source>
        <dbReference type="ARBA" id="ARBA00004132"/>
    </source>
</evidence>
<evidence type="ECO:0000256" key="17">
    <source>
        <dbReference type="ARBA" id="ARBA00023329"/>
    </source>
</evidence>
<comment type="caution">
    <text evidence="24">The sequence shown here is derived from an EMBL/GenBank/DDBJ whole genome shotgun (WGS) entry which is preliminary data.</text>
</comment>
<evidence type="ECO:0000256" key="16">
    <source>
        <dbReference type="ARBA" id="ARBA00023242"/>
    </source>
</evidence>
<keyword evidence="15" id="KW-0168">Coated pit</keyword>
<keyword evidence="12" id="KW-0007">Acetylation</keyword>
<evidence type="ECO:0000259" key="23">
    <source>
        <dbReference type="PROSITE" id="PS50942"/>
    </source>
</evidence>
<evidence type="ECO:0000256" key="11">
    <source>
        <dbReference type="ARBA" id="ARBA00022843"/>
    </source>
</evidence>
<dbReference type="GO" id="GO:0030136">
    <property type="term" value="C:clathrin-coated vesicle"/>
    <property type="evidence" value="ECO:0007669"/>
    <property type="project" value="UniProtKB-SubCell"/>
</dbReference>
<evidence type="ECO:0000256" key="20">
    <source>
        <dbReference type="ARBA" id="ARBA00068054"/>
    </source>
</evidence>
<evidence type="ECO:0000256" key="19">
    <source>
        <dbReference type="ARBA" id="ARBA00061829"/>
    </source>
</evidence>
<dbReference type="Gene3D" id="1.25.40.90">
    <property type="match status" value="1"/>
</dbReference>
<dbReference type="SUPFAM" id="SSF48464">
    <property type="entry name" value="ENTH/VHS domain"/>
    <property type="match status" value="1"/>
</dbReference>
<feature type="non-terminal residue" evidence="24">
    <location>
        <position position="643"/>
    </location>
</feature>
<dbReference type="GO" id="GO:0005794">
    <property type="term" value="C:Golgi apparatus"/>
    <property type="evidence" value="ECO:0007669"/>
    <property type="project" value="UniProtKB-SubCell"/>
</dbReference>
<dbReference type="Proteomes" id="UP000533954">
    <property type="component" value="Unassembled WGS sequence"/>
</dbReference>
<sequence>MSGQSLTDRIAAAQHSVTGSAVAKAVCKATTHEVMGPKKKHLDYLIQCTNEMNVNVPQLADMLFERTANSSWVVVFKALITTHHLMMYGNERFIQYLASRNTLFNLNNYLDKSAMQGYDMSTFIRRHSRYLNEKALSYRLVAVDFTKMKRGIDGVMRTMNAEKLLKTLPIIQNQLDALLDFDANPNELTNGVINAAFMLLFKDSIRLFAAYNEGIINLLEKYFDMKKNQCKEGLDIYKKFLARMTKLSEFLKVAEQVGIDQGDIPDLTQAPSSLLEALEQHLASLEGKKTKEVSAASRASALSSAVSTLASTGMSFSRMDEKEKQQALEEEQARLQALKEQRLREISVVSNSTSTSASPSTLSGKSVNTTAAVDLFAAPAPTTNSMPNLSSDLFDLQPAFVPTVQSTPAIATSASSAWGGPFSSSNGFVGSPPHLDIFDMKPVEEAVKSATPFISSTFSSKQTVELFSGFPLHSAPPSTTSSSINADFDAVFGGKSTVPEYRPSNAFTLLDEVLQPTVPPPSQRTISANQQSGKILANDLDSSLANLVGNLGFGGTPPKKSDMQWTQPTEKKLTGGTNWQAKTSTSTTWNPTPLSTIPHMVISVPPQIGAAPLMAPQSMMYTQPGLRPTNPFAPVSGTQVNSS</sequence>
<dbReference type="PANTHER" id="PTHR22951:SF11">
    <property type="entry name" value="ENTH DOMAIN-CONTAINING PROTEIN"/>
    <property type="match status" value="1"/>
</dbReference>
<dbReference type="CDD" id="cd16985">
    <property type="entry name" value="ANTH_N_AP180"/>
    <property type="match status" value="1"/>
</dbReference>
<evidence type="ECO:0000256" key="21">
    <source>
        <dbReference type="SAM" id="Coils"/>
    </source>
</evidence>
<name>A0A7K7UWG6_EUDEL</name>
<evidence type="ECO:0000256" key="5">
    <source>
        <dbReference type="ARBA" id="ARBA00004600"/>
    </source>
</evidence>
<reference evidence="24 25" key="1">
    <citation type="submission" date="2019-09" db="EMBL/GenBank/DDBJ databases">
        <title>Bird 10,000 Genomes (B10K) Project - Family phase.</title>
        <authorList>
            <person name="Zhang G."/>
        </authorList>
    </citation>
    <scope>NUCLEOTIDE SEQUENCE [LARGE SCALE GENOMIC DNA]</scope>
    <source>
        <strain evidence="24">B10K-LSUMZ-16893</strain>
    </source>
</reference>
<dbReference type="GO" id="GO:0016185">
    <property type="term" value="P:synaptic vesicle budding from presynaptic endocytic zone membrane"/>
    <property type="evidence" value="ECO:0007669"/>
    <property type="project" value="TreeGrafter"/>
</dbReference>
<protein>
    <recommendedName>
        <fullName evidence="20">Phosphatidylinositol-binding clathrin assembly protein</fullName>
    </recommendedName>
</protein>
<gene>
    <name evidence="24" type="primary">Picalm_0</name>
    <name evidence="24" type="ORF">EUDELE_R06857</name>
</gene>
<dbReference type="GO" id="GO:0005634">
    <property type="term" value="C:nucleus"/>
    <property type="evidence" value="ECO:0007669"/>
    <property type="project" value="UniProtKB-SubCell"/>
</dbReference>
<dbReference type="InterPro" id="IPR008942">
    <property type="entry name" value="ENTH_VHS"/>
</dbReference>
<comment type="subcellular location">
    <subcellularLocation>
        <location evidence="3">Cell membrane</location>
    </subcellularLocation>
    <subcellularLocation>
        <location evidence="2">Cytoplasmic vesicle</location>
        <location evidence="2">Clathrin-coated vesicle</location>
    </subcellularLocation>
    <subcellularLocation>
        <location evidence="4">Golgi apparatus</location>
    </subcellularLocation>
    <subcellularLocation>
        <location evidence="5">Membrane</location>
        <location evidence="5">Clathrin-coated pit</location>
    </subcellularLocation>
    <subcellularLocation>
        <location evidence="1">Nucleus</location>
    </subcellularLocation>
</comment>
<dbReference type="InterPro" id="IPR011417">
    <property type="entry name" value="ANTH_dom"/>
</dbReference>
<dbReference type="GO" id="GO:0098894">
    <property type="term" value="C:extrinsic component of presynaptic endocytic zone membrane"/>
    <property type="evidence" value="ECO:0007669"/>
    <property type="project" value="TreeGrafter"/>
</dbReference>
<keyword evidence="25" id="KW-1185">Reference proteome</keyword>
<evidence type="ECO:0000256" key="10">
    <source>
        <dbReference type="ARBA" id="ARBA00022583"/>
    </source>
</evidence>
<evidence type="ECO:0000256" key="18">
    <source>
        <dbReference type="ARBA" id="ARBA00055144"/>
    </source>
</evidence>
<evidence type="ECO:0000256" key="4">
    <source>
        <dbReference type="ARBA" id="ARBA00004555"/>
    </source>
</evidence>
<dbReference type="PANTHER" id="PTHR22951">
    <property type="entry name" value="CLATHRIN ASSEMBLY PROTEIN"/>
    <property type="match status" value="1"/>
</dbReference>
<dbReference type="GO" id="GO:0032050">
    <property type="term" value="F:clathrin heavy chain binding"/>
    <property type="evidence" value="ECO:0007669"/>
    <property type="project" value="TreeGrafter"/>
</dbReference>
<evidence type="ECO:0000313" key="24">
    <source>
        <dbReference type="EMBL" id="NXA32592.1"/>
    </source>
</evidence>
<evidence type="ECO:0000313" key="25">
    <source>
        <dbReference type="Proteomes" id="UP000533954"/>
    </source>
</evidence>
<evidence type="ECO:0000256" key="13">
    <source>
        <dbReference type="ARBA" id="ARBA00023034"/>
    </source>
</evidence>
<dbReference type="GO" id="GO:0005905">
    <property type="term" value="C:clathrin-coated pit"/>
    <property type="evidence" value="ECO:0007669"/>
    <property type="project" value="UniProtKB-SubCell"/>
</dbReference>
<evidence type="ECO:0000256" key="22">
    <source>
        <dbReference type="SAM" id="MobiDB-lite"/>
    </source>
</evidence>
<keyword evidence="7" id="KW-1003">Cell membrane</keyword>
<dbReference type="Gene3D" id="1.20.58.150">
    <property type="entry name" value="ANTH domain"/>
    <property type="match status" value="1"/>
</dbReference>
<keyword evidence="8" id="KW-1017">Isopeptide bond</keyword>
<keyword evidence="16" id="KW-0539">Nucleus</keyword>
<dbReference type="GO" id="GO:0005546">
    <property type="term" value="F:phosphatidylinositol-4,5-bisphosphate binding"/>
    <property type="evidence" value="ECO:0007669"/>
    <property type="project" value="TreeGrafter"/>
</dbReference>
<dbReference type="SUPFAM" id="SSF89009">
    <property type="entry name" value="GAT-like domain"/>
    <property type="match status" value="1"/>
</dbReference>
<keyword evidence="13" id="KW-0333">Golgi apparatus</keyword>
<dbReference type="EMBL" id="VZSX01000011">
    <property type="protein sequence ID" value="NXA32592.1"/>
    <property type="molecule type" value="Genomic_DNA"/>
</dbReference>